<evidence type="ECO:0000259" key="4">
    <source>
        <dbReference type="PROSITE" id="PS52004"/>
    </source>
</evidence>
<accession>A0ABW6A1D8</accession>
<comment type="similarity">
    <text evidence="1 3">Belongs to the thiolase-like superfamily. Beta-ketoacyl-ACP synthases family.</text>
</comment>
<dbReference type="SUPFAM" id="SSF53901">
    <property type="entry name" value="Thiolase-like"/>
    <property type="match status" value="1"/>
</dbReference>
<keyword evidence="2 3" id="KW-0808">Transferase</keyword>
<dbReference type="Proteomes" id="UP001597511">
    <property type="component" value="Unassembled WGS sequence"/>
</dbReference>
<reference evidence="6" key="1">
    <citation type="journal article" date="2019" name="Int. J. Syst. Evol. Microbiol.">
        <title>The Global Catalogue of Microorganisms (GCM) 10K type strain sequencing project: providing services to taxonomists for standard genome sequencing and annotation.</title>
        <authorList>
            <consortium name="The Broad Institute Genomics Platform"/>
            <consortium name="The Broad Institute Genome Sequencing Center for Infectious Disease"/>
            <person name="Wu L."/>
            <person name="Ma J."/>
        </authorList>
    </citation>
    <scope>NUCLEOTIDE SEQUENCE [LARGE SCALE GENOMIC DNA]</scope>
    <source>
        <strain evidence="6">KCTC 23299</strain>
    </source>
</reference>
<gene>
    <name evidence="5" type="ORF">ACFS6H_02970</name>
</gene>
<dbReference type="InterPro" id="IPR000794">
    <property type="entry name" value="Beta-ketoacyl_synthase"/>
</dbReference>
<evidence type="ECO:0000313" key="5">
    <source>
        <dbReference type="EMBL" id="MFD2918656.1"/>
    </source>
</evidence>
<dbReference type="Gene3D" id="3.40.47.10">
    <property type="match status" value="1"/>
</dbReference>
<dbReference type="PROSITE" id="PS52004">
    <property type="entry name" value="KS3_2"/>
    <property type="match status" value="1"/>
</dbReference>
<dbReference type="InterPro" id="IPR014030">
    <property type="entry name" value="Ketoacyl_synth_N"/>
</dbReference>
<proteinExistence type="inferred from homology"/>
<feature type="domain" description="Ketosynthase family 3 (KS3)" evidence="4">
    <location>
        <begin position="1"/>
        <end position="377"/>
    </location>
</feature>
<dbReference type="PANTHER" id="PTHR11712">
    <property type="entry name" value="POLYKETIDE SYNTHASE-RELATED"/>
    <property type="match status" value="1"/>
</dbReference>
<dbReference type="InterPro" id="IPR014031">
    <property type="entry name" value="Ketoacyl_synth_C"/>
</dbReference>
<dbReference type="PROSITE" id="PS00098">
    <property type="entry name" value="THIOLASE_1"/>
    <property type="match status" value="1"/>
</dbReference>
<comment type="caution">
    <text evidence="5">The sequence shown here is derived from an EMBL/GenBank/DDBJ whole genome shotgun (WGS) entry which is preliminary data.</text>
</comment>
<evidence type="ECO:0000256" key="1">
    <source>
        <dbReference type="ARBA" id="ARBA00008467"/>
    </source>
</evidence>
<name>A0ABW6A1D8_9BACT</name>
<dbReference type="Pfam" id="PF00109">
    <property type="entry name" value="ketoacyl-synt"/>
    <property type="match status" value="1"/>
</dbReference>
<evidence type="ECO:0000256" key="2">
    <source>
        <dbReference type="ARBA" id="ARBA00022679"/>
    </source>
</evidence>
<evidence type="ECO:0000256" key="3">
    <source>
        <dbReference type="RuleBase" id="RU003694"/>
    </source>
</evidence>
<evidence type="ECO:0000313" key="6">
    <source>
        <dbReference type="Proteomes" id="UP001597511"/>
    </source>
</evidence>
<protein>
    <submittedName>
        <fullName evidence="5">Beta-ketoacyl synthase N-terminal-like domain-containing protein</fullName>
    </submittedName>
</protein>
<organism evidence="5 6">
    <name type="scientific">Terrimonas rubra</name>
    <dbReference type="NCBI Taxonomy" id="1035890"/>
    <lineage>
        <taxon>Bacteria</taxon>
        <taxon>Pseudomonadati</taxon>
        <taxon>Bacteroidota</taxon>
        <taxon>Chitinophagia</taxon>
        <taxon>Chitinophagales</taxon>
        <taxon>Chitinophagaceae</taxon>
        <taxon>Terrimonas</taxon>
    </lineage>
</organism>
<dbReference type="InterPro" id="IPR016039">
    <property type="entry name" value="Thiolase-like"/>
</dbReference>
<dbReference type="EMBL" id="JBHUOZ010000001">
    <property type="protein sequence ID" value="MFD2918656.1"/>
    <property type="molecule type" value="Genomic_DNA"/>
</dbReference>
<dbReference type="InterPro" id="IPR020841">
    <property type="entry name" value="PKS_Beta-ketoAc_synthase_dom"/>
</dbReference>
<dbReference type="RefSeq" id="WP_386095066.1">
    <property type="nucleotide sequence ID" value="NZ_JBHUOZ010000001.1"/>
</dbReference>
<dbReference type="PANTHER" id="PTHR11712:SF336">
    <property type="entry name" value="3-OXOACYL-[ACYL-CARRIER-PROTEIN] SYNTHASE, MITOCHONDRIAL"/>
    <property type="match status" value="1"/>
</dbReference>
<dbReference type="InterPro" id="IPR020615">
    <property type="entry name" value="Thiolase_acyl_enz_int_AS"/>
</dbReference>
<dbReference type="SMART" id="SM00825">
    <property type="entry name" value="PKS_KS"/>
    <property type="match status" value="1"/>
</dbReference>
<sequence length="379" mass="39988">MQPVYITGTNIITPIASTTAANFDLLAQNVSGVQQHHDEDLLPVPFYASLFSKKPDSITQADKVTRFEQLLIDSVADAVKQADIDTTAADTALIISTTKGNISLIEGVQNPDPSLQQRVALHRSANIVQQHFGFIHTPVVVSHACISGLVALITGMRLIQAGKYRQVVVTGADIITQFVLSGFHSFMAISDQPCQPFDANRKGINLGEGAATIILSAGPKAEQTAVQLMGGAVSNDANHISGPSRTGAELYQAISEAMQQAGVSAGDIDFISAHGTATRYNDDMESKAITLANLQQKPVNSLKGYYGHTLGAAGLIETAITVDSLLQNKIIGTRGFEQPGTAENINVCSTLQPGLYKTALKTASGFGGCNAAIVIQKSN</sequence>
<keyword evidence="6" id="KW-1185">Reference proteome</keyword>
<dbReference type="Pfam" id="PF02801">
    <property type="entry name" value="Ketoacyl-synt_C"/>
    <property type="match status" value="1"/>
</dbReference>